<feature type="binding site" evidence="9">
    <location>
        <position position="330"/>
    </location>
    <ligand>
        <name>K(+)</name>
        <dbReference type="ChEBI" id="CHEBI:29103"/>
    </ligand>
</feature>
<evidence type="ECO:0000256" key="2">
    <source>
        <dbReference type="ARBA" id="ARBA00022723"/>
    </source>
</evidence>
<evidence type="ECO:0000259" key="10">
    <source>
        <dbReference type="Pfam" id="PF00294"/>
    </source>
</evidence>
<dbReference type="GO" id="GO:0005634">
    <property type="term" value="C:nucleus"/>
    <property type="evidence" value="ECO:0007669"/>
    <property type="project" value="UniProtKB-SubCell"/>
</dbReference>
<gene>
    <name evidence="12" type="ORF">A4X03_0g2033</name>
    <name evidence="11" type="ORF">JKIAZH3_G7091</name>
</gene>
<feature type="binding site" evidence="9">
    <location>
        <position position="206"/>
    </location>
    <ligand>
        <name>ATP</name>
        <dbReference type="ChEBI" id="CHEBI:30616"/>
    </ligand>
</feature>
<evidence type="ECO:0000256" key="3">
    <source>
        <dbReference type="ARBA" id="ARBA00022741"/>
    </source>
</evidence>
<evidence type="ECO:0000256" key="9">
    <source>
        <dbReference type="HAMAP-Rule" id="MF_03215"/>
    </source>
</evidence>
<comment type="caution">
    <text evidence="9">Lacks conserved residue(s) required for the propagation of feature annotation.</text>
</comment>
<dbReference type="EC" id="2.7.1.15" evidence="9"/>
<organism evidence="12 13">
    <name type="scientific">Tilletia caries</name>
    <name type="common">wheat bunt fungus</name>
    <dbReference type="NCBI Taxonomy" id="13290"/>
    <lineage>
        <taxon>Eukaryota</taxon>
        <taxon>Fungi</taxon>
        <taxon>Dikarya</taxon>
        <taxon>Basidiomycota</taxon>
        <taxon>Ustilaginomycotina</taxon>
        <taxon>Exobasidiomycetes</taxon>
        <taxon>Tilletiales</taxon>
        <taxon>Tilletiaceae</taxon>
        <taxon>Tilletia</taxon>
    </lineage>
</organism>
<evidence type="ECO:0000313" key="11">
    <source>
        <dbReference type="EMBL" id="CAD6921995.1"/>
    </source>
</evidence>
<comment type="activity regulation">
    <text evidence="9">Activated by a monovalent cation that binds near, but not in, the active site. The most likely occupant of the site in vivo is potassium. Ion binding induces a conformational change that may alter substrate affinity.</text>
</comment>
<dbReference type="EMBL" id="LWDD02000183">
    <property type="protein sequence ID" value="KAE8262974.1"/>
    <property type="molecule type" value="Genomic_DNA"/>
</dbReference>
<evidence type="ECO:0000313" key="12">
    <source>
        <dbReference type="EMBL" id="KAE8262974.1"/>
    </source>
</evidence>
<reference evidence="12" key="1">
    <citation type="submission" date="2016-04" db="EMBL/GenBank/DDBJ databases">
        <authorList>
            <person name="Nguyen H.D."/>
            <person name="Kesanakurti P."/>
            <person name="Cullis J."/>
            <person name="Levesque C.A."/>
            <person name="Hambleton S."/>
        </authorList>
    </citation>
    <scope>NUCLEOTIDE SEQUENCE</scope>
    <source>
        <strain evidence="12">DAOMC 238032</strain>
    </source>
</reference>
<comment type="subunit">
    <text evidence="9">Homodimer.</text>
</comment>
<dbReference type="GO" id="GO:0005524">
    <property type="term" value="F:ATP binding"/>
    <property type="evidence" value="ECO:0007669"/>
    <property type="project" value="UniProtKB-UniRule"/>
</dbReference>
<dbReference type="PANTHER" id="PTHR10584">
    <property type="entry name" value="SUGAR KINASE"/>
    <property type="match status" value="1"/>
</dbReference>
<feature type="binding site" evidence="9">
    <location>
        <begin position="46"/>
        <end position="50"/>
    </location>
    <ligand>
        <name>substrate</name>
    </ligand>
</feature>
<dbReference type="Gene3D" id="3.40.1190.20">
    <property type="match status" value="1"/>
</dbReference>
<reference evidence="12" key="2">
    <citation type="journal article" date="2019" name="IMA Fungus">
        <title>Genome sequencing and comparison of five Tilletia species to identify candidate genes for the detection of regulated species infecting wheat.</title>
        <authorList>
            <person name="Nguyen H.D.T."/>
            <person name="Sultana T."/>
            <person name="Kesanakurti P."/>
            <person name="Hambleton S."/>
        </authorList>
    </citation>
    <scope>NUCLEOTIDE SEQUENCE</scope>
    <source>
        <strain evidence="12">DAOMC 238032</strain>
    </source>
</reference>
<dbReference type="PRINTS" id="PR00990">
    <property type="entry name" value="RIBOKINASE"/>
</dbReference>
<keyword evidence="9" id="KW-0963">Cytoplasm</keyword>
<dbReference type="CDD" id="cd01174">
    <property type="entry name" value="ribokinase"/>
    <property type="match status" value="1"/>
</dbReference>
<comment type="caution">
    <text evidence="12">The sequence shown here is derived from an EMBL/GenBank/DDBJ whole genome shotgun (WGS) entry which is preliminary data.</text>
</comment>
<feature type="domain" description="Carbohydrate kinase PfkB" evidence="10">
    <location>
        <begin position="16"/>
        <end position="334"/>
    </location>
</feature>
<feature type="binding site" evidence="9">
    <location>
        <begin position="246"/>
        <end position="251"/>
    </location>
    <ligand>
        <name>ATP</name>
        <dbReference type="ChEBI" id="CHEBI:30616"/>
    </ligand>
</feature>
<evidence type="ECO:0000256" key="4">
    <source>
        <dbReference type="ARBA" id="ARBA00022777"/>
    </source>
</evidence>
<dbReference type="GO" id="GO:0019303">
    <property type="term" value="P:D-ribose catabolic process"/>
    <property type="evidence" value="ECO:0007669"/>
    <property type="project" value="UniProtKB-UniRule"/>
</dbReference>
<keyword evidence="2 9" id="KW-0479">Metal-binding</keyword>
<dbReference type="GO" id="GO:0005737">
    <property type="term" value="C:cytoplasm"/>
    <property type="evidence" value="ECO:0007669"/>
    <property type="project" value="UniProtKB-SubCell"/>
</dbReference>
<reference evidence="11" key="3">
    <citation type="submission" date="2020-10" db="EMBL/GenBank/DDBJ databases">
        <authorList>
            <person name="Sedaghatjoo S."/>
        </authorList>
    </citation>
    <scope>NUCLEOTIDE SEQUENCE</scope>
    <source>
        <strain evidence="11">AZH3</strain>
    </source>
</reference>
<feature type="binding site" evidence="9">
    <location>
        <begin position="284"/>
        <end position="285"/>
    </location>
    <ligand>
        <name>ATP</name>
        <dbReference type="ChEBI" id="CHEBI:30616"/>
    </ligand>
</feature>
<dbReference type="UniPathway" id="UPA00916">
    <property type="reaction ID" value="UER00889"/>
</dbReference>
<keyword evidence="9" id="KW-0539">Nucleus</keyword>
<feature type="binding site" evidence="9">
    <location>
        <begin position="18"/>
        <end position="20"/>
    </location>
    <ligand>
        <name>substrate</name>
    </ligand>
</feature>
<dbReference type="Pfam" id="PF00294">
    <property type="entry name" value="PfkB"/>
    <property type="match status" value="1"/>
</dbReference>
<comment type="similarity">
    <text evidence="9">Belongs to the carbohydrate kinase PfkB family. Ribokinase subfamily.</text>
</comment>
<feature type="binding site" evidence="9">
    <location>
        <position position="159"/>
    </location>
    <ligand>
        <name>substrate</name>
    </ligand>
</feature>
<feature type="binding site" evidence="9">
    <location>
        <position position="325"/>
    </location>
    <ligand>
        <name>K(+)</name>
        <dbReference type="ChEBI" id="CHEBI:29103"/>
    </ligand>
</feature>
<sequence length="354" mass="37772">MSSQDRQHRHALVRSSINIDETFAVSAIVRPGQTIASKGYQARAGGKGANVAAAIGLALHGHEEEASVQLVGAVGKDASWPVETLAKCNVDVSGVSILEDVPTGRAFIQVGDDGENSIVLLQGANGTRTLDDADRILNTRSWGRPHASVGPTHLVLQNEIPLETTRAFLKAAETRSITTIFNPSPLPTEAEAREFEWDLVDVLVVNEGEAGALVSLFGANDVHAPSMEEKLVRCPKIERIRWIIVTRGDRGVSAYVRQGDGPQRETIDQAAFKPEQVIDTTGAGDIFLGYLVAGLLMYGGDANLPATTPDIEQILRFAAYAASMAVGQRGALESCPNGAEVMQRSGADLGRLWS</sequence>
<comment type="subcellular location">
    <subcellularLocation>
        <location evidence="9">Cytoplasm</location>
    </subcellularLocation>
    <subcellularLocation>
        <location evidence="9">Nucleus</location>
    </subcellularLocation>
</comment>
<keyword evidence="8 9" id="KW-0119">Carbohydrate metabolism</keyword>
<feature type="binding site" evidence="9">
    <location>
        <position position="334"/>
    </location>
    <ligand>
        <name>K(+)</name>
        <dbReference type="ChEBI" id="CHEBI:29103"/>
    </ligand>
</feature>
<keyword evidence="1 9" id="KW-0808">Transferase</keyword>
<dbReference type="InterPro" id="IPR011611">
    <property type="entry name" value="PfkB_dom"/>
</dbReference>
<dbReference type="Proteomes" id="UP000836402">
    <property type="component" value="Unassembled WGS sequence"/>
</dbReference>
<keyword evidence="14" id="KW-1185">Reference proteome</keyword>
<dbReference type="InterPro" id="IPR029056">
    <property type="entry name" value="Ribokinase-like"/>
</dbReference>
<evidence type="ECO:0000313" key="13">
    <source>
        <dbReference type="Proteomes" id="UP000077671"/>
    </source>
</evidence>
<comment type="catalytic activity">
    <reaction evidence="9">
        <text>D-ribose + ATP = D-ribose 5-phosphate + ADP + H(+)</text>
        <dbReference type="Rhea" id="RHEA:13697"/>
        <dbReference type="ChEBI" id="CHEBI:15378"/>
        <dbReference type="ChEBI" id="CHEBI:30616"/>
        <dbReference type="ChEBI" id="CHEBI:47013"/>
        <dbReference type="ChEBI" id="CHEBI:78346"/>
        <dbReference type="ChEBI" id="CHEBI:456216"/>
        <dbReference type="EC" id="2.7.1.15"/>
    </reaction>
</comment>
<dbReference type="AlphaFoldDB" id="A0A177V038"/>
<keyword evidence="7 9" id="KW-0630">Potassium</keyword>
<dbReference type="GO" id="GO:0046872">
    <property type="term" value="F:metal ion binding"/>
    <property type="evidence" value="ECO:0007669"/>
    <property type="project" value="UniProtKB-KW"/>
</dbReference>
<proteinExistence type="inferred from homology"/>
<dbReference type="InterPro" id="IPR011877">
    <property type="entry name" value="Ribokinase"/>
</dbReference>
<evidence type="ECO:0000313" key="14">
    <source>
        <dbReference type="Proteomes" id="UP000836402"/>
    </source>
</evidence>
<feature type="binding site" evidence="9">
    <location>
        <position position="328"/>
    </location>
    <ligand>
        <name>K(+)</name>
        <dbReference type="ChEBI" id="CHEBI:29103"/>
    </ligand>
</feature>
<dbReference type="GO" id="GO:0004747">
    <property type="term" value="F:ribokinase activity"/>
    <property type="evidence" value="ECO:0007669"/>
    <property type="project" value="UniProtKB-UniRule"/>
</dbReference>
<dbReference type="InterPro" id="IPR002139">
    <property type="entry name" value="Ribo/fructo_kinase"/>
</dbReference>
<keyword evidence="3 9" id="KW-0547">Nucleotide-binding</keyword>
<protein>
    <recommendedName>
        <fullName evidence="9">Ribokinase</fullName>
        <shortName evidence="9">RK</shortName>
        <ecNumber evidence="9">2.7.1.15</ecNumber>
    </recommendedName>
</protein>
<accession>A0A177V038</accession>
<feature type="active site" description="Proton acceptor" evidence="9">
    <location>
        <position position="285"/>
    </location>
</feature>
<evidence type="ECO:0000256" key="8">
    <source>
        <dbReference type="ARBA" id="ARBA00023277"/>
    </source>
</evidence>
<comment type="pathway">
    <text evidence="9">Carbohydrate metabolism; D-ribose degradation; D-ribose 5-phosphate from beta-D-ribopyranose: step 2/2.</text>
</comment>
<feature type="binding site" evidence="9">
    <location>
        <position position="285"/>
    </location>
    <ligand>
        <name>substrate</name>
    </ligand>
</feature>
<feature type="binding site" evidence="9">
    <location>
        <position position="281"/>
    </location>
    <ligand>
        <name>K(+)</name>
        <dbReference type="ChEBI" id="CHEBI:29103"/>
    </ligand>
</feature>
<dbReference type="SUPFAM" id="SSF53613">
    <property type="entry name" value="Ribokinase-like"/>
    <property type="match status" value="1"/>
</dbReference>
<keyword evidence="4 9" id="KW-0418">Kinase</keyword>
<dbReference type="HAMAP" id="MF_01987">
    <property type="entry name" value="Ribokinase"/>
    <property type="match status" value="1"/>
</dbReference>
<keyword evidence="6 9" id="KW-0460">Magnesium</keyword>
<comment type="function">
    <text evidence="9">Catalyzes the phosphorylation of ribose at O-5 in a reaction requiring ATP and magnesium. The resulting D-ribose-5-phosphate can then be used either for sythesis of nucleotides, histidine, and tryptophan, or as a component of the pentose phosphate pathway.</text>
</comment>
<evidence type="ECO:0000256" key="6">
    <source>
        <dbReference type="ARBA" id="ARBA00022842"/>
    </source>
</evidence>
<evidence type="ECO:0000256" key="5">
    <source>
        <dbReference type="ARBA" id="ARBA00022840"/>
    </source>
</evidence>
<evidence type="ECO:0000256" key="1">
    <source>
        <dbReference type="ARBA" id="ARBA00022679"/>
    </source>
</evidence>
<name>A0A177V038_9BASI</name>
<feature type="binding site" evidence="9">
    <location>
        <position position="279"/>
    </location>
    <ligand>
        <name>K(+)</name>
        <dbReference type="ChEBI" id="CHEBI:29103"/>
    </ligand>
</feature>
<comment type="cofactor">
    <cofactor evidence="9">
        <name>Mg(2+)</name>
        <dbReference type="ChEBI" id="CHEBI:18420"/>
    </cofactor>
    <text evidence="9">Requires a divalent cation, most likely magnesium in vivo, as an electrophilic catalyst to aid phosphoryl group transfer. It is the chelate of the metal and the nucleotide that is the actual substrate.</text>
</comment>
<evidence type="ECO:0000256" key="7">
    <source>
        <dbReference type="ARBA" id="ARBA00022958"/>
    </source>
</evidence>
<dbReference type="EMBL" id="CAJHJG010002669">
    <property type="protein sequence ID" value="CAD6921995.1"/>
    <property type="molecule type" value="Genomic_DNA"/>
</dbReference>
<dbReference type="Proteomes" id="UP000077671">
    <property type="component" value="Unassembled WGS sequence"/>
</dbReference>
<dbReference type="PANTHER" id="PTHR10584:SF166">
    <property type="entry name" value="RIBOKINASE"/>
    <property type="match status" value="1"/>
</dbReference>
<keyword evidence="5 9" id="KW-0067">ATP-binding</keyword>